<dbReference type="OrthoDB" id="9806302at2"/>
<keyword evidence="7" id="KW-1003">Cell membrane</keyword>
<evidence type="ECO:0000256" key="5">
    <source>
        <dbReference type="ARBA" id="ARBA00022448"/>
    </source>
</evidence>
<dbReference type="InterPro" id="IPR048279">
    <property type="entry name" value="MdtK-like"/>
</dbReference>
<feature type="transmembrane region" description="Helical" evidence="13">
    <location>
        <begin position="278"/>
        <end position="299"/>
    </location>
</feature>
<sequence length="448" mass="48210">MNKDTRKLIDYALPAIGENVLQTTVGFVDGLLIAKLSLTAVSAVSLVNGVLAIYQAVFFALAVAVATVVSNAHGAKNTSEVSKSVQSSFFLTLVTGVLISVLSLLFAHPILSAMGAKGAVLQQGIVFFKVVAGTSILIVLMTILGQLVRTAGHPRIPLRVNIIVNILNFVLDSILIFGLFGFPKLGILGAGIGTVLARLIGVGLLLHQLQKTSHALDKTCFKWQPRIWQSEIVRRAIPIMGERLMMRLGDVIIFIFLIGYGAKIFAGNAIGETITAYNYLPAFGFATGASILVAQAFGAQNTRAIRRLTKTSFLITAVMSTVLGGLIFLLSPIILHSFTSDTLALSAAHVVILISFVSEPVVAGVIIYAATLQAMGDAKTPFYATMFGMWIVRIGFAWILGTILGLGIWGVWLATVLDNIFRLIVLKLVYERRIRNQEINRATESICP</sequence>
<organism evidence="14 15">
    <name type="scientific">Pseudolactococcus plantarum</name>
    <dbReference type="NCBI Taxonomy" id="1365"/>
    <lineage>
        <taxon>Bacteria</taxon>
        <taxon>Bacillati</taxon>
        <taxon>Bacillota</taxon>
        <taxon>Bacilli</taxon>
        <taxon>Lactobacillales</taxon>
        <taxon>Streptococcaceae</taxon>
        <taxon>Pseudolactococcus</taxon>
    </lineage>
</organism>
<dbReference type="PANTHER" id="PTHR43298:SF2">
    <property type="entry name" value="FMN_FAD EXPORTER YEEO-RELATED"/>
    <property type="match status" value="1"/>
</dbReference>
<keyword evidence="15" id="KW-1185">Reference proteome</keyword>
<keyword evidence="5" id="KW-0813">Transport</keyword>
<dbReference type="RefSeq" id="WP_068160146.1">
    <property type="nucleotide sequence ID" value="NZ_JXJX01000003.1"/>
</dbReference>
<evidence type="ECO:0000256" key="1">
    <source>
        <dbReference type="ARBA" id="ARBA00003408"/>
    </source>
</evidence>
<dbReference type="GO" id="GO:0006811">
    <property type="term" value="P:monoatomic ion transport"/>
    <property type="evidence" value="ECO:0007669"/>
    <property type="project" value="UniProtKB-KW"/>
</dbReference>
<gene>
    <name evidence="14" type="ORF">RU87_GL000979</name>
</gene>
<dbReference type="GO" id="GO:0042910">
    <property type="term" value="F:xenobiotic transmembrane transporter activity"/>
    <property type="evidence" value="ECO:0007669"/>
    <property type="project" value="InterPro"/>
</dbReference>
<protein>
    <recommendedName>
        <fullName evidence="4">Probable multidrug resistance protein NorM</fullName>
    </recommendedName>
    <alternativeName>
        <fullName evidence="12">Multidrug-efflux transporter</fullName>
    </alternativeName>
</protein>
<evidence type="ECO:0000256" key="3">
    <source>
        <dbReference type="ARBA" id="ARBA00010199"/>
    </source>
</evidence>
<feature type="transmembrane region" description="Helical" evidence="13">
    <location>
        <begin position="244"/>
        <end position="266"/>
    </location>
</feature>
<evidence type="ECO:0000256" key="6">
    <source>
        <dbReference type="ARBA" id="ARBA00022449"/>
    </source>
</evidence>
<dbReference type="InterPro" id="IPR002528">
    <property type="entry name" value="MATE_fam"/>
</dbReference>
<dbReference type="Pfam" id="PF01554">
    <property type="entry name" value="MatE"/>
    <property type="match status" value="2"/>
</dbReference>
<dbReference type="GO" id="GO:0005886">
    <property type="term" value="C:plasma membrane"/>
    <property type="evidence" value="ECO:0007669"/>
    <property type="project" value="UniProtKB-SubCell"/>
</dbReference>
<evidence type="ECO:0000256" key="2">
    <source>
        <dbReference type="ARBA" id="ARBA00004651"/>
    </source>
</evidence>
<keyword evidence="8 13" id="KW-0812">Transmembrane</keyword>
<evidence type="ECO:0000256" key="8">
    <source>
        <dbReference type="ARBA" id="ARBA00022692"/>
    </source>
</evidence>
<keyword evidence="11 13" id="KW-0472">Membrane</keyword>
<evidence type="ECO:0000256" key="10">
    <source>
        <dbReference type="ARBA" id="ARBA00023065"/>
    </source>
</evidence>
<keyword evidence="6" id="KW-0050">Antiport</keyword>
<dbReference type="CDD" id="cd13137">
    <property type="entry name" value="MATE_NorM_like"/>
    <property type="match status" value="1"/>
</dbReference>
<name>A0A2A5S2T7_9LACT</name>
<feature type="transmembrane region" description="Helical" evidence="13">
    <location>
        <begin position="186"/>
        <end position="206"/>
    </location>
</feature>
<proteinExistence type="inferred from homology"/>
<evidence type="ECO:0000313" key="14">
    <source>
        <dbReference type="EMBL" id="PCS07760.1"/>
    </source>
</evidence>
<dbReference type="EMBL" id="JXJX01000003">
    <property type="protein sequence ID" value="PCS07760.1"/>
    <property type="molecule type" value="Genomic_DNA"/>
</dbReference>
<dbReference type="AlphaFoldDB" id="A0A2A5S2T7"/>
<comment type="function">
    <text evidence="1">Multidrug efflux pump.</text>
</comment>
<dbReference type="STRING" id="1348632.GCA_001591745_00224"/>
<feature type="transmembrane region" description="Helical" evidence="13">
    <location>
        <begin position="126"/>
        <end position="148"/>
    </location>
</feature>
<comment type="similarity">
    <text evidence="3">Belongs to the multi antimicrobial extrusion (MATE) (TC 2.A.66.1) family.</text>
</comment>
<evidence type="ECO:0000256" key="12">
    <source>
        <dbReference type="ARBA" id="ARBA00031636"/>
    </source>
</evidence>
<evidence type="ECO:0000256" key="4">
    <source>
        <dbReference type="ARBA" id="ARBA00020268"/>
    </source>
</evidence>
<dbReference type="GO" id="GO:0015297">
    <property type="term" value="F:antiporter activity"/>
    <property type="evidence" value="ECO:0007669"/>
    <property type="project" value="UniProtKB-KW"/>
</dbReference>
<feature type="transmembrane region" description="Helical" evidence="13">
    <location>
        <begin position="347"/>
        <end position="370"/>
    </location>
</feature>
<accession>A0A2A5S2T7</accession>
<feature type="transmembrane region" description="Helical" evidence="13">
    <location>
        <begin position="89"/>
        <end position="111"/>
    </location>
</feature>
<dbReference type="NCBIfam" id="TIGR00797">
    <property type="entry name" value="matE"/>
    <property type="match status" value="1"/>
</dbReference>
<evidence type="ECO:0000256" key="13">
    <source>
        <dbReference type="SAM" id="Phobius"/>
    </source>
</evidence>
<keyword evidence="10" id="KW-0406">Ion transport</keyword>
<feature type="transmembrane region" description="Helical" evidence="13">
    <location>
        <begin position="311"/>
        <end position="335"/>
    </location>
</feature>
<reference evidence="14 15" key="1">
    <citation type="submission" date="2014-12" db="EMBL/GenBank/DDBJ databases">
        <title>Draft genome sequences of 10 type strains of Lactococcus.</title>
        <authorList>
            <person name="Sun Z."/>
            <person name="Zhong Z."/>
            <person name="Liu W."/>
            <person name="Zhang W."/>
            <person name="Zhang H."/>
        </authorList>
    </citation>
    <scope>NUCLEOTIDE SEQUENCE [LARGE SCALE GENOMIC DNA]</scope>
    <source>
        <strain evidence="14 15">DSM 20686</strain>
    </source>
</reference>
<feature type="transmembrane region" description="Helical" evidence="13">
    <location>
        <begin position="160"/>
        <end position="180"/>
    </location>
</feature>
<comment type="caution">
    <text evidence="14">The sequence shown here is derived from an EMBL/GenBank/DDBJ whole genome shotgun (WGS) entry which is preliminary data.</text>
</comment>
<dbReference type="InterPro" id="IPR050222">
    <property type="entry name" value="MATE_MdtK"/>
</dbReference>
<dbReference type="Proteomes" id="UP000242246">
    <property type="component" value="Unassembled WGS sequence"/>
</dbReference>
<keyword evidence="9 13" id="KW-1133">Transmembrane helix</keyword>
<dbReference type="PIRSF" id="PIRSF006603">
    <property type="entry name" value="DinF"/>
    <property type="match status" value="1"/>
</dbReference>
<evidence type="ECO:0000256" key="7">
    <source>
        <dbReference type="ARBA" id="ARBA00022475"/>
    </source>
</evidence>
<feature type="transmembrane region" description="Helical" evidence="13">
    <location>
        <begin position="46"/>
        <end position="69"/>
    </location>
</feature>
<evidence type="ECO:0000313" key="15">
    <source>
        <dbReference type="Proteomes" id="UP000242246"/>
    </source>
</evidence>
<evidence type="ECO:0000256" key="9">
    <source>
        <dbReference type="ARBA" id="ARBA00022989"/>
    </source>
</evidence>
<evidence type="ECO:0000256" key="11">
    <source>
        <dbReference type="ARBA" id="ARBA00023136"/>
    </source>
</evidence>
<comment type="subcellular location">
    <subcellularLocation>
        <location evidence="2">Cell membrane</location>
        <topology evidence="2">Multi-pass membrane protein</topology>
    </subcellularLocation>
</comment>
<dbReference type="PANTHER" id="PTHR43298">
    <property type="entry name" value="MULTIDRUG RESISTANCE PROTEIN NORM-RELATED"/>
    <property type="match status" value="1"/>
</dbReference>